<dbReference type="InterPro" id="IPR008322">
    <property type="entry name" value="UPF0261"/>
</dbReference>
<dbReference type="PANTHER" id="PTHR31862">
    <property type="entry name" value="UPF0261 DOMAIN PROTEIN (AFU_ORTHOLOGUE AFUA_1G10120)"/>
    <property type="match status" value="1"/>
</dbReference>
<dbReference type="Pfam" id="PF23189">
    <property type="entry name" value="UPF0261_C"/>
    <property type="match status" value="1"/>
</dbReference>
<evidence type="ECO:0000313" key="3">
    <source>
        <dbReference type="EMBL" id="NBC36701.1"/>
    </source>
</evidence>
<dbReference type="InterPro" id="IPR044122">
    <property type="entry name" value="UPF0261_N"/>
</dbReference>
<dbReference type="InterPro" id="IPR051353">
    <property type="entry name" value="Tobamovirus_resist_UPF0261"/>
</dbReference>
<protein>
    <submittedName>
        <fullName evidence="3">UPF0261 family protein</fullName>
    </submittedName>
</protein>
<evidence type="ECO:0000259" key="2">
    <source>
        <dbReference type="Pfam" id="PF23189"/>
    </source>
</evidence>
<reference evidence="4" key="1">
    <citation type="submission" date="2020-01" db="EMBL/GenBank/DDBJ databases">
        <title>Sphingomonas sp. strain CSW-10.</title>
        <authorList>
            <person name="Chen W.-M."/>
        </authorList>
    </citation>
    <scope>NUCLEOTIDE SEQUENCE [LARGE SCALE GENOMIC DNA]</scope>
    <source>
        <strain evidence="4">FSY-8</strain>
    </source>
</reference>
<sequence>MTGSKAANPGARPRVLLIITQDTKEVEARFLRQTLEGAGVDVVHLDPSVRRDLGGAEIGPNDVAAAAGTTIEAIRALGHEGHIHEQMIRGSIAAAHAYAAQHPISGILSVGGSMGTALAGALMQSFPYGLPKLIVSTMASGFTKPYMGVKDIAMMNAVCDIAGVNTISRGVYRNAALAVAGMARGYDAGAVDDKPLVLMTTLGTTEAGTRRIREALEADGCEVMVFHSSGAGGPTLDAIADDRVPALVLDLSTTEIIDHLFGGLADGGPDRGKAGMAKGVPTIWAPGNADFIIGGPIEVSQAQYPGRRYHKHNPQLTAVRTNLDDLKKLADHLAAITAQAQGPVSLFIPLHGLSSHDSPTGHIHDPSLPAPFAEYARGVMPANVDFHTVDAHFNDAAFADAIIAKARALLAQRQLQNA</sequence>
<dbReference type="Gene3D" id="3.40.50.12020">
    <property type="entry name" value="Uncharacterised protein family UPF0261, NN domain"/>
    <property type="match status" value="1"/>
</dbReference>
<evidence type="ECO:0000313" key="4">
    <source>
        <dbReference type="Proteomes" id="UP000753724"/>
    </source>
</evidence>
<dbReference type="CDD" id="cd15488">
    <property type="entry name" value="Tm-1-like"/>
    <property type="match status" value="1"/>
</dbReference>
<dbReference type="NCBIfam" id="NF002674">
    <property type="entry name" value="PRK02399.1-2"/>
    <property type="match status" value="1"/>
</dbReference>
<feature type="domain" description="UPF0261" evidence="1">
    <location>
        <begin position="13"/>
        <end position="186"/>
    </location>
</feature>
<dbReference type="PANTHER" id="PTHR31862:SF1">
    <property type="entry name" value="UPF0261 DOMAIN PROTEIN (AFU_ORTHOLOGUE AFUA_1G10120)"/>
    <property type="match status" value="1"/>
</dbReference>
<accession>A0ABW9XDU2</accession>
<name>A0ABW9XDU2_9SPHN</name>
<gene>
    <name evidence="3" type="ORF">GTZ99_09040</name>
</gene>
<dbReference type="Pfam" id="PF06792">
    <property type="entry name" value="UPF0261"/>
    <property type="match status" value="1"/>
</dbReference>
<feature type="domain" description="UPF0261" evidence="2">
    <location>
        <begin position="194"/>
        <end position="409"/>
    </location>
</feature>
<dbReference type="InterPro" id="IPR056778">
    <property type="entry name" value="UPF0261_C"/>
</dbReference>
<organism evidence="3 4">
    <name type="scientific">Novosphingobium ovatum</name>
    <dbReference type="NCBI Taxonomy" id="1908523"/>
    <lineage>
        <taxon>Bacteria</taxon>
        <taxon>Pseudomonadati</taxon>
        <taxon>Pseudomonadota</taxon>
        <taxon>Alphaproteobacteria</taxon>
        <taxon>Sphingomonadales</taxon>
        <taxon>Sphingomonadaceae</taxon>
        <taxon>Novosphingobium</taxon>
    </lineage>
</organism>
<keyword evidence="4" id="KW-1185">Reference proteome</keyword>
<evidence type="ECO:0000259" key="1">
    <source>
        <dbReference type="Pfam" id="PF06792"/>
    </source>
</evidence>
<dbReference type="Proteomes" id="UP000753724">
    <property type="component" value="Unassembled WGS sequence"/>
</dbReference>
<dbReference type="EMBL" id="JAAAPO010000003">
    <property type="protein sequence ID" value="NBC36701.1"/>
    <property type="molecule type" value="Genomic_DNA"/>
</dbReference>
<proteinExistence type="predicted"/>
<comment type="caution">
    <text evidence="3">The sequence shown here is derived from an EMBL/GenBank/DDBJ whole genome shotgun (WGS) entry which is preliminary data.</text>
</comment>
<dbReference type="PIRSF" id="PIRSF033271">
    <property type="entry name" value="UCP033271"/>
    <property type="match status" value="1"/>
</dbReference>
<dbReference type="Gene3D" id="3.40.50.12030">
    <property type="entry name" value="Uncharacterised protein family UPF0261, NC domain"/>
    <property type="match status" value="1"/>
</dbReference>